<feature type="domain" description="Flagellar basal body rod protein N-terminal" evidence="3">
    <location>
        <begin position="6"/>
        <end position="35"/>
    </location>
</feature>
<dbReference type="PANTHER" id="PTHR30435:SF19">
    <property type="entry name" value="FLAGELLAR BASAL-BODY ROD PROTEIN FLGG"/>
    <property type="match status" value="1"/>
</dbReference>
<evidence type="ECO:0000259" key="5">
    <source>
        <dbReference type="Pfam" id="PF22692"/>
    </source>
</evidence>
<keyword evidence="6" id="KW-0966">Cell projection</keyword>
<keyword evidence="7" id="KW-1185">Reference proteome</keyword>
<sequence>MYRGVYTAAMGMLVDLTKIDTISNNLANVETNGYKTDTPAFRTYLEREILRLKPEPENRRLEVKRIGRLEQAIVLDEVRTVFDQGTIEFTGVPTHFAISGEGFFAVRRGGEILYTRNGEFLVDQNRRLVTSQGHAVLDVNGNEIIFPENAYVDGNGDIRDANGNFIARIAVYNLENPRKIGDTFFTGTQVQAGEFRILQGYIEKSNVNAVREMVRLIDAHRHYEATSKAIVVHDELLNKIINNVGALR</sequence>
<dbReference type="GO" id="GO:0009425">
    <property type="term" value="C:bacterial-type flagellum basal body"/>
    <property type="evidence" value="ECO:0007669"/>
    <property type="project" value="UniProtKB-SubCell"/>
</dbReference>
<name>A0A1E3G2N0_9BACT</name>
<protein>
    <submittedName>
        <fullName evidence="6">Flagellar biosynthesis protein FlgF</fullName>
    </submittedName>
</protein>
<dbReference type="Proteomes" id="UP000094570">
    <property type="component" value="Unassembled WGS sequence"/>
</dbReference>
<evidence type="ECO:0000256" key="2">
    <source>
        <dbReference type="RuleBase" id="RU362116"/>
    </source>
</evidence>
<dbReference type="InterPro" id="IPR037925">
    <property type="entry name" value="FlgE/F/G-like"/>
</dbReference>
<dbReference type="SUPFAM" id="SSF117143">
    <property type="entry name" value="Flagellar hook protein flgE"/>
    <property type="match status" value="1"/>
</dbReference>
<comment type="caution">
    <text evidence="6">The sequence shown here is derived from an EMBL/GenBank/DDBJ whole genome shotgun (WGS) entry which is preliminary data.</text>
</comment>
<evidence type="ECO:0000256" key="1">
    <source>
        <dbReference type="ARBA" id="ARBA00009677"/>
    </source>
</evidence>
<proteinExistence type="inferred from homology"/>
<feature type="domain" description="Flagellar basal-body/hook protein C-terminal" evidence="4">
    <location>
        <begin position="199"/>
        <end position="242"/>
    </location>
</feature>
<feature type="domain" description="Flagellar hook protein FlgE/F/G-like D1" evidence="5">
    <location>
        <begin position="97"/>
        <end position="150"/>
    </location>
</feature>
<dbReference type="InterPro" id="IPR020013">
    <property type="entry name" value="Flagellar_FlgE/F/G"/>
</dbReference>
<dbReference type="Pfam" id="PF06429">
    <property type="entry name" value="Flg_bbr_C"/>
    <property type="match status" value="1"/>
</dbReference>
<evidence type="ECO:0000259" key="4">
    <source>
        <dbReference type="Pfam" id="PF06429"/>
    </source>
</evidence>
<evidence type="ECO:0000259" key="3">
    <source>
        <dbReference type="Pfam" id="PF00460"/>
    </source>
</evidence>
<dbReference type="STRING" id="1008305.A4H02_05425"/>
<keyword evidence="6" id="KW-0282">Flagellum</keyword>
<dbReference type="InterPro" id="IPR053967">
    <property type="entry name" value="LlgE_F_G-like_D1"/>
</dbReference>
<dbReference type="AlphaFoldDB" id="A0A1E3G2N0"/>
<gene>
    <name evidence="6" type="ORF">A4H02_05425</name>
</gene>
<organism evidence="6 7">
    <name type="scientific">Fervidobacterium thailandense</name>
    <dbReference type="NCBI Taxonomy" id="1008305"/>
    <lineage>
        <taxon>Bacteria</taxon>
        <taxon>Thermotogati</taxon>
        <taxon>Thermotogota</taxon>
        <taxon>Thermotogae</taxon>
        <taxon>Thermotogales</taxon>
        <taxon>Fervidobacteriaceae</taxon>
        <taxon>Fervidobacterium</taxon>
    </lineage>
</organism>
<comment type="subcellular location">
    <subcellularLocation>
        <location evidence="2">Bacterial flagellum basal body</location>
    </subcellularLocation>
</comment>
<comment type="similarity">
    <text evidence="1 2">Belongs to the flagella basal body rod proteins family.</text>
</comment>
<dbReference type="OrthoDB" id="9804559at2"/>
<dbReference type="InterPro" id="IPR001444">
    <property type="entry name" value="Flag_bb_rod_N"/>
</dbReference>
<keyword evidence="2" id="KW-0975">Bacterial flagellum</keyword>
<dbReference type="NCBIfam" id="TIGR03506">
    <property type="entry name" value="FlgEFG_subfam"/>
    <property type="match status" value="1"/>
</dbReference>
<reference evidence="7" key="1">
    <citation type="submission" date="2016-04" db="EMBL/GenBank/DDBJ databases">
        <title>The genome sequence project of a novel Fervidobacterium isolate from a hot spring in Thailand.</title>
        <authorList>
            <person name="Gonzalez J.M."/>
            <person name="Cuecas A."/>
            <person name="Kanoksilapatham W."/>
        </authorList>
    </citation>
    <scope>NUCLEOTIDE SEQUENCE [LARGE SCALE GENOMIC DNA]</scope>
    <source>
        <strain evidence="7">FC2004</strain>
    </source>
</reference>
<dbReference type="RefSeq" id="WP_069293152.1">
    <property type="nucleotide sequence ID" value="NZ_CP140110.1"/>
</dbReference>
<dbReference type="InterPro" id="IPR010930">
    <property type="entry name" value="Flg_bb/hook_C_dom"/>
</dbReference>
<dbReference type="EMBL" id="LWAF01000006">
    <property type="protein sequence ID" value="ODN30469.1"/>
    <property type="molecule type" value="Genomic_DNA"/>
</dbReference>
<dbReference type="Pfam" id="PF22692">
    <property type="entry name" value="LlgE_F_G_D1"/>
    <property type="match status" value="1"/>
</dbReference>
<dbReference type="InterPro" id="IPR019776">
    <property type="entry name" value="Flagellar_basal_body_rod_CS"/>
</dbReference>
<accession>A0A1E3G2N0</accession>
<evidence type="ECO:0000313" key="7">
    <source>
        <dbReference type="Proteomes" id="UP000094570"/>
    </source>
</evidence>
<dbReference type="PROSITE" id="PS00588">
    <property type="entry name" value="FLAGELLA_BB_ROD"/>
    <property type="match status" value="1"/>
</dbReference>
<keyword evidence="6" id="KW-0969">Cilium</keyword>
<evidence type="ECO:0000313" key="6">
    <source>
        <dbReference type="EMBL" id="ODN30469.1"/>
    </source>
</evidence>
<dbReference type="GO" id="GO:0071978">
    <property type="term" value="P:bacterial-type flagellum-dependent swarming motility"/>
    <property type="evidence" value="ECO:0007669"/>
    <property type="project" value="TreeGrafter"/>
</dbReference>
<dbReference type="PANTHER" id="PTHR30435">
    <property type="entry name" value="FLAGELLAR PROTEIN"/>
    <property type="match status" value="1"/>
</dbReference>
<dbReference type="Pfam" id="PF00460">
    <property type="entry name" value="Flg_bb_rod"/>
    <property type="match status" value="1"/>
</dbReference>